<dbReference type="PROSITE" id="PS50850">
    <property type="entry name" value="MFS"/>
    <property type="match status" value="1"/>
</dbReference>
<comment type="function">
    <text evidence="9">May be a proton symporter involved in the uptake of osmolytes such as proline and glycine betaine.</text>
</comment>
<comment type="similarity">
    <text evidence="2">Belongs to the major facilitator superfamily. Metabolite:H+ Symporter (MHS) family (TC 2.A.1.6) family.</text>
</comment>
<evidence type="ECO:0000256" key="1">
    <source>
        <dbReference type="ARBA" id="ARBA00004651"/>
    </source>
</evidence>
<dbReference type="KEGG" id="scv:A4G25_06525"/>
<keyword evidence="3" id="KW-0813">Transport</keyword>
<dbReference type="Proteomes" id="UP000293854">
    <property type="component" value="Unassembled WGS sequence"/>
</dbReference>
<evidence type="ECO:0000313" key="15">
    <source>
        <dbReference type="Proteomes" id="UP000293854"/>
    </source>
</evidence>
<feature type="transmembrane region" description="Helical" evidence="11">
    <location>
        <begin position="282"/>
        <end position="301"/>
    </location>
</feature>
<dbReference type="PANTHER" id="PTHR43528">
    <property type="entry name" value="ALPHA-KETOGLUTARATE PERMEASE"/>
    <property type="match status" value="1"/>
</dbReference>
<evidence type="ECO:0000313" key="14">
    <source>
        <dbReference type="EMBL" id="RZI00991.1"/>
    </source>
</evidence>
<dbReference type="AlphaFoldDB" id="A0A143PAP9"/>
<dbReference type="InterPro" id="IPR011701">
    <property type="entry name" value="MFS"/>
</dbReference>
<dbReference type="CDD" id="cd17366">
    <property type="entry name" value="MFS_ProP"/>
    <property type="match status" value="1"/>
</dbReference>
<dbReference type="InterPro" id="IPR005829">
    <property type="entry name" value="Sugar_transporter_CS"/>
</dbReference>
<evidence type="ECO:0000256" key="4">
    <source>
        <dbReference type="ARBA" id="ARBA00022475"/>
    </source>
</evidence>
<dbReference type="OrthoDB" id="9783227at2"/>
<accession>A0A143PAP9</accession>
<feature type="transmembrane region" description="Helical" evidence="11">
    <location>
        <begin position="60"/>
        <end position="84"/>
    </location>
</feature>
<gene>
    <name evidence="14" type="ORF">EIG99_09920</name>
    <name evidence="13" type="ORF">I6J05_12010</name>
</gene>
<keyword evidence="6" id="KW-0769">Symport</keyword>
<organism evidence="14 15">
    <name type="scientific">Staphylococcus condimenti</name>
    <dbReference type="NCBI Taxonomy" id="70255"/>
    <lineage>
        <taxon>Bacteria</taxon>
        <taxon>Bacillati</taxon>
        <taxon>Bacillota</taxon>
        <taxon>Bacilli</taxon>
        <taxon>Bacillales</taxon>
        <taxon>Staphylococcaceae</taxon>
        <taxon>Staphylococcus</taxon>
    </lineage>
</organism>
<dbReference type="FunFam" id="1.20.1250.20:FF:000001">
    <property type="entry name" value="Dicarboxylate MFS transporter"/>
    <property type="match status" value="1"/>
</dbReference>
<reference evidence="14 15" key="1">
    <citation type="submission" date="2018-11" db="EMBL/GenBank/DDBJ databases">
        <title>Genomic profiling of Staphylococcus species from a Poultry farm system in KwaZulu-Natal, South Africa.</title>
        <authorList>
            <person name="Amoako D.G."/>
            <person name="Somboro A.M."/>
            <person name="Abia A.L.K."/>
            <person name="Bester L.A."/>
            <person name="Essack S.Y."/>
        </authorList>
    </citation>
    <scope>NUCLEOTIDE SEQUENCE [LARGE SCALE GENOMIC DNA]</scope>
    <source>
        <strain evidence="14 15">SA11</strain>
    </source>
</reference>
<keyword evidence="4" id="KW-1003">Cell membrane</keyword>
<dbReference type="EMBL" id="CP068073">
    <property type="protein sequence ID" value="QQS82588.1"/>
    <property type="molecule type" value="Genomic_DNA"/>
</dbReference>
<feature type="transmembrane region" description="Helical" evidence="11">
    <location>
        <begin position="167"/>
        <end position="185"/>
    </location>
</feature>
<comment type="subcellular location">
    <subcellularLocation>
        <location evidence="1">Cell membrane</location>
        <topology evidence="1">Multi-pass membrane protein</topology>
    </subcellularLocation>
</comment>
<dbReference type="InterPro" id="IPR020846">
    <property type="entry name" value="MFS_dom"/>
</dbReference>
<evidence type="ECO:0000256" key="5">
    <source>
        <dbReference type="ARBA" id="ARBA00022692"/>
    </source>
</evidence>
<feature type="transmembrane region" description="Helical" evidence="11">
    <location>
        <begin position="242"/>
        <end position="262"/>
    </location>
</feature>
<evidence type="ECO:0000256" key="8">
    <source>
        <dbReference type="ARBA" id="ARBA00023136"/>
    </source>
</evidence>
<feature type="transmembrane region" description="Helical" evidence="11">
    <location>
        <begin position="20"/>
        <end position="40"/>
    </location>
</feature>
<reference evidence="13 16" key="2">
    <citation type="submission" date="2021-01" db="EMBL/GenBank/DDBJ databases">
        <title>FDA dAtabase for Regulatory Grade micrObial Sequences (FDA-ARGOS): Supporting development and validation of Infectious Disease Dx tests.</title>
        <authorList>
            <person name="Sproer C."/>
            <person name="Gronow S."/>
            <person name="Severitt S."/>
            <person name="Schroder I."/>
            <person name="Tallon L."/>
            <person name="Sadzewicz L."/>
            <person name="Zhao X."/>
            <person name="Boylan J."/>
            <person name="Ott S."/>
            <person name="Bowen H."/>
            <person name="Vavikolanu K."/>
            <person name="Mehta A."/>
            <person name="Aluvathingal J."/>
            <person name="Nadendla S."/>
            <person name="Lowell S."/>
            <person name="Myers T."/>
            <person name="Yan Y."/>
            <person name="Sichtig H."/>
        </authorList>
    </citation>
    <scope>NUCLEOTIDE SEQUENCE [LARGE SCALE GENOMIC DNA]</scope>
    <source>
        <strain evidence="13 16">FDAARGOS_1148</strain>
    </source>
</reference>
<dbReference type="GeneID" id="93727514"/>
<evidence type="ECO:0000313" key="16">
    <source>
        <dbReference type="Proteomes" id="UP000595942"/>
    </source>
</evidence>
<dbReference type="PROSITE" id="PS00217">
    <property type="entry name" value="SUGAR_TRANSPORT_2"/>
    <property type="match status" value="1"/>
</dbReference>
<dbReference type="PANTHER" id="PTHR43528:SF1">
    <property type="entry name" value="ALPHA-KETOGLUTARATE PERMEASE"/>
    <property type="match status" value="1"/>
</dbReference>
<name>A0A143PAP9_9STAP</name>
<keyword evidence="7 11" id="KW-1133">Transmembrane helix</keyword>
<keyword evidence="16" id="KW-1185">Reference proteome</keyword>
<dbReference type="InterPro" id="IPR036259">
    <property type="entry name" value="MFS_trans_sf"/>
</dbReference>
<feature type="transmembrane region" description="Helical" evidence="11">
    <location>
        <begin position="375"/>
        <end position="399"/>
    </location>
</feature>
<feature type="transmembrane region" description="Helical" evidence="11">
    <location>
        <begin position="313"/>
        <end position="330"/>
    </location>
</feature>
<dbReference type="Gene3D" id="1.20.1250.20">
    <property type="entry name" value="MFS general substrate transporter like domains"/>
    <property type="match status" value="2"/>
</dbReference>
<evidence type="ECO:0000256" key="2">
    <source>
        <dbReference type="ARBA" id="ARBA00008240"/>
    </source>
</evidence>
<dbReference type="InterPro" id="IPR051084">
    <property type="entry name" value="H+-coupled_symporters"/>
</dbReference>
<evidence type="ECO:0000256" key="3">
    <source>
        <dbReference type="ARBA" id="ARBA00022448"/>
    </source>
</evidence>
<keyword evidence="5 11" id="KW-0812">Transmembrane</keyword>
<evidence type="ECO:0000256" key="10">
    <source>
        <dbReference type="ARBA" id="ARBA00039918"/>
    </source>
</evidence>
<feature type="domain" description="Major facilitator superfamily (MFS) profile" evidence="12">
    <location>
        <begin position="19"/>
        <end position="430"/>
    </location>
</feature>
<sequence>MRFDKNKINRVDASVAKRSVVATGIGNAMEWFDFGLYSYLAVIISKNFFSDVQNDQLKLVFTFATFAIAFLLRPVGGIIFGIIGDKFGRKIVLTITIVMMAISTVLIGCLPTYDQIGIWAPILLLIGRIIQGFSTGGEYAGAMVYVAETSPDNRRNSLGSGLEIGTLSGYIAASVLCGVLFFSLNDQQMAAWGWRIPFFFGLILGFVGLYLRTHLEETPIYENELSKEDERDKISFWTSIRFYYKDIIVCFVMVVFFNVTNYMVTSYLPSYLEEVIGVKNGLVTVLITCIMAIMIPLALFYGKTADKIGDKKVMLFGLGGIILFSIFAFWLINLKAIFPVAIGILLLGIFLATYEGTMPGTLPTIFFTHIRYRTLAITFNVSVSLFGGTTPLIATALVAKTGNPLMPAFYLTAVSIVGFLVVLFMHTSTASKSLKGSYPNVDSDEDFKKAAENPKKSLWWVQEKRKREHESGIDMEGIN</sequence>
<evidence type="ECO:0000313" key="13">
    <source>
        <dbReference type="EMBL" id="QQS82588.1"/>
    </source>
</evidence>
<feature type="transmembrane region" description="Helical" evidence="11">
    <location>
        <begin position="91"/>
        <end position="113"/>
    </location>
</feature>
<dbReference type="SUPFAM" id="SSF103473">
    <property type="entry name" value="MFS general substrate transporter"/>
    <property type="match status" value="1"/>
</dbReference>
<feature type="transmembrane region" description="Helical" evidence="11">
    <location>
        <begin position="191"/>
        <end position="211"/>
    </location>
</feature>
<dbReference type="GO" id="GO:0005886">
    <property type="term" value="C:plasma membrane"/>
    <property type="evidence" value="ECO:0007669"/>
    <property type="project" value="UniProtKB-SubCell"/>
</dbReference>
<dbReference type="Proteomes" id="UP000595942">
    <property type="component" value="Chromosome"/>
</dbReference>
<feature type="transmembrane region" description="Helical" evidence="11">
    <location>
        <begin position="119"/>
        <end position="146"/>
    </location>
</feature>
<evidence type="ECO:0000256" key="11">
    <source>
        <dbReference type="SAM" id="Phobius"/>
    </source>
</evidence>
<dbReference type="EMBL" id="RQTE01000206">
    <property type="protein sequence ID" value="RZI00991.1"/>
    <property type="molecule type" value="Genomic_DNA"/>
</dbReference>
<feature type="transmembrane region" description="Helical" evidence="11">
    <location>
        <begin position="336"/>
        <end position="354"/>
    </location>
</feature>
<dbReference type="GO" id="GO:0015293">
    <property type="term" value="F:symporter activity"/>
    <property type="evidence" value="ECO:0007669"/>
    <property type="project" value="UniProtKB-KW"/>
</dbReference>
<dbReference type="RefSeq" id="WP_047131387.1">
    <property type="nucleotide sequence ID" value="NZ_CP015114.1"/>
</dbReference>
<proteinExistence type="inferred from homology"/>
<evidence type="ECO:0000256" key="9">
    <source>
        <dbReference type="ARBA" id="ARBA00037295"/>
    </source>
</evidence>
<dbReference type="Pfam" id="PF07690">
    <property type="entry name" value="MFS_1"/>
    <property type="match status" value="1"/>
</dbReference>
<evidence type="ECO:0000259" key="12">
    <source>
        <dbReference type="PROSITE" id="PS50850"/>
    </source>
</evidence>
<protein>
    <recommendedName>
        <fullName evidence="10">Putative proline/betaine transporter</fullName>
    </recommendedName>
</protein>
<feature type="transmembrane region" description="Helical" evidence="11">
    <location>
        <begin position="405"/>
        <end position="425"/>
    </location>
</feature>
<evidence type="ECO:0000256" key="7">
    <source>
        <dbReference type="ARBA" id="ARBA00022989"/>
    </source>
</evidence>
<evidence type="ECO:0000256" key="6">
    <source>
        <dbReference type="ARBA" id="ARBA00022847"/>
    </source>
</evidence>
<keyword evidence="8 11" id="KW-0472">Membrane</keyword>